<gene>
    <name evidence="1" type="ORF">GLOIN_2v1780990</name>
</gene>
<proteinExistence type="predicted"/>
<organism evidence="1 2">
    <name type="scientific">Rhizophagus irregularis (strain DAOM 181602 / DAOM 197198 / MUCL 43194)</name>
    <name type="common">Arbuscular mycorrhizal fungus</name>
    <name type="synonym">Glomus intraradices</name>
    <dbReference type="NCBI Taxonomy" id="747089"/>
    <lineage>
        <taxon>Eukaryota</taxon>
        <taxon>Fungi</taxon>
        <taxon>Fungi incertae sedis</taxon>
        <taxon>Mucoromycota</taxon>
        <taxon>Glomeromycotina</taxon>
        <taxon>Glomeromycetes</taxon>
        <taxon>Glomerales</taxon>
        <taxon>Glomeraceae</taxon>
        <taxon>Rhizophagus</taxon>
    </lineage>
</organism>
<reference evidence="1 2" key="1">
    <citation type="journal article" date="2013" name="Proc. Natl. Acad. Sci. U.S.A.">
        <title>Genome of an arbuscular mycorrhizal fungus provides insight into the oldest plant symbiosis.</title>
        <authorList>
            <person name="Tisserant E."/>
            <person name="Malbreil M."/>
            <person name="Kuo A."/>
            <person name="Kohler A."/>
            <person name="Symeonidi A."/>
            <person name="Balestrini R."/>
            <person name="Charron P."/>
            <person name="Duensing N."/>
            <person name="Frei Dit Frey N."/>
            <person name="Gianinazzi-Pearson V."/>
            <person name="Gilbert L.B."/>
            <person name="Handa Y."/>
            <person name="Herr J.R."/>
            <person name="Hijri M."/>
            <person name="Koul R."/>
            <person name="Kawaguchi M."/>
            <person name="Krajinski F."/>
            <person name="Lammers P.J."/>
            <person name="Masclaux F.G."/>
            <person name="Murat C."/>
            <person name="Morin E."/>
            <person name="Ndikumana S."/>
            <person name="Pagni M."/>
            <person name="Petitpierre D."/>
            <person name="Requena N."/>
            <person name="Rosikiewicz P."/>
            <person name="Riley R."/>
            <person name="Saito K."/>
            <person name="San Clemente H."/>
            <person name="Shapiro H."/>
            <person name="van Tuinen D."/>
            <person name="Becard G."/>
            <person name="Bonfante P."/>
            <person name="Paszkowski U."/>
            <person name="Shachar-Hill Y.Y."/>
            <person name="Tuskan G.A."/>
            <person name="Young P.W."/>
            <person name="Sanders I.R."/>
            <person name="Henrissat B."/>
            <person name="Rensing S.A."/>
            <person name="Grigoriev I.V."/>
            <person name="Corradi N."/>
            <person name="Roux C."/>
            <person name="Martin F."/>
        </authorList>
    </citation>
    <scope>NUCLEOTIDE SEQUENCE [LARGE SCALE GENOMIC DNA]</scope>
    <source>
        <strain evidence="1 2">DAOM 197198</strain>
    </source>
</reference>
<dbReference type="EMBL" id="AUPC02000199">
    <property type="protein sequence ID" value="POG66098.1"/>
    <property type="molecule type" value="Genomic_DNA"/>
</dbReference>
<accession>A0A2P4PL49</accession>
<evidence type="ECO:0000313" key="2">
    <source>
        <dbReference type="Proteomes" id="UP000018888"/>
    </source>
</evidence>
<dbReference type="Proteomes" id="UP000018888">
    <property type="component" value="Unassembled WGS sequence"/>
</dbReference>
<reference evidence="1 2" key="2">
    <citation type="journal article" date="2018" name="New Phytol.">
        <title>High intraspecific genome diversity in the model arbuscular mycorrhizal symbiont Rhizophagus irregularis.</title>
        <authorList>
            <person name="Chen E.C.H."/>
            <person name="Morin E."/>
            <person name="Beaudet D."/>
            <person name="Noel J."/>
            <person name="Yildirir G."/>
            <person name="Ndikumana S."/>
            <person name="Charron P."/>
            <person name="St-Onge C."/>
            <person name="Giorgi J."/>
            <person name="Kruger M."/>
            <person name="Marton T."/>
            <person name="Ropars J."/>
            <person name="Grigoriev I.V."/>
            <person name="Hainaut M."/>
            <person name="Henrissat B."/>
            <person name="Roux C."/>
            <person name="Martin F."/>
            <person name="Corradi N."/>
        </authorList>
    </citation>
    <scope>NUCLEOTIDE SEQUENCE [LARGE SCALE GENOMIC DNA]</scope>
    <source>
        <strain evidence="1 2">DAOM 197198</strain>
    </source>
</reference>
<keyword evidence="2" id="KW-1185">Reference proteome</keyword>
<dbReference type="AlphaFoldDB" id="A0A2P4PL49"/>
<sequence>MYNYNLFECAIHDKDEQENSENLEFKVLYNTNNLKFELYVIQAEIDGMGFLMVYLFLKNNGNCEGDNLYEENDLQNCEELYNQLIVTTERILKVLKDQQDKGNFRWVKSIEKNFKPIETIMSEIILYKRKRTMP</sequence>
<protein>
    <submittedName>
        <fullName evidence="1">Uncharacterized protein</fullName>
    </submittedName>
</protein>
<evidence type="ECO:0000313" key="1">
    <source>
        <dbReference type="EMBL" id="POG66098.1"/>
    </source>
</evidence>
<dbReference type="VEuPathDB" id="FungiDB:RhiirFUN_019792"/>
<comment type="caution">
    <text evidence="1">The sequence shown here is derived from an EMBL/GenBank/DDBJ whole genome shotgun (WGS) entry which is preliminary data.</text>
</comment>
<name>A0A2P4PL49_RHIID</name>